<organism evidence="2">
    <name type="scientific">Siphoviridae sp. ctWuM9</name>
    <dbReference type="NCBI Taxonomy" id="2826364"/>
    <lineage>
        <taxon>Viruses</taxon>
        <taxon>Duplodnaviria</taxon>
        <taxon>Heunggongvirae</taxon>
        <taxon>Uroviricota</taxon>
        <taxon>Caudoviricetes</taxon>
    </lineage>
</organism>
<evidence type="ECO:0000313" key="2">
    <source>
        <dbReference type="EMBL" id="DAD80832.1"/>
    </source>
</evidence>
<proteinExistence type="predicted"/>
<dbReference type="EMBL" id="BK014888">
    <property type="protein sequence ID" value="DAD80832.1"/>
    <property type="molecule type" value="Genomic_DNA"/>
</dbReference>
<feature type="transmembrane region" description="Helical" evidence="1">
    <location>
        <begin position="30"/>
        <end position="53"/>
    </location>
</feature>
<keyword evidence="1" id="KW-0812">Transmembrane</keyword>
<protein>
    <submittedName>
        <fullName evidence="2">Uncharacterized protein</fullName>
    </submittedName>
</protein>
<keyword evidence="1" id="KW-1133">Transmembrane helix</keyword>
<sequence>MKKLFKVFSVITLLAFIVFSFLYFTKNELFTNTTLYCVVCLFYVINCVTMISLMNSYPIVGGTLIVSNDEEPYRFEFNTLLSELENEKSFIIEIDGGK</sequence>
<accession>A0A8S5MF64</accession>
<reference evidence="2" key="1">
    <citation type="journal article" date="2021" name="Proc. Natl. Acad. Sci. U.S.A.">
        <title>A Catalog of Tens of Thousands of Viruses from Human Metagenomes Reveals Hidden Associations with Chronic Diseases.</title>
        <authorList>
            <person name="Tisza M.J."/>
            <person name="Buck C.B."/>
        </authorList>
    </citation>
    <scope>NUCLEOTIDE SEQUENCE</scope>
    <source>
        <strain evidence="2">CtWuM9</strain>
    </source>
</reference>
<feature type="transmembrane region" description="Helical" evidence="1">
    <location>
        <begin position="7"/>
        <end position="24"/>
    </location>
</feature>
<name>A0A8S5MF64_9CAUD</name>
<keyword evidence="1" id="KW-0472">Membrane</keyword>
<evidence type="ECO:0000256" key="1">
    <source>
        <dbReference type="SAM" id="Phobius"/>
    </source>
</evidence>